<keyword evidence="4" id="KW-0560">Oxidoreductase</keyword>
<gene>
    <name evidence="9" type="ORF">VMCG_06182</name>
</gene>
<dbReference type="Proteomes" id="UP000283895">
    <property type="component" value="Unassembled WGS sequence"/>
</dbReference>
<reference evidence="9 10" key="1">
    <citation type="submission" date="2015-09" db="EMBL/GenBank/DDBJ databases">
        <title>Host preference determinants of Valsa canker pathogens revealed by comparative genomics.</title>
        <authorList>
            <person name="Yin Z."/>
            <person name="Huang L."/>
        </authorList>
    </citation>
    <scope>NUCLEOTIDE SEQUENCE [LARGE SCALE GENOMIC DNA]</scope>
    <source>
        <strain evidence="9 10">03-1</strain>
    </source>
</reference>
<feature type="domain" description="FAD/NAD(P)-binding" evidence="8">
    <location>
        <begin position="51"/>
        <end position="192"/>
    </location>
</feature>
<comment type="caution">
    <text evidence="9">The sequence shown here is derived from an EMBL/GenBank/DDBJ whole genome shotgun (WGS) entry which is preliminary data.</text>
</comment>
<dbReference type="EMBL" id="LKEA01000022">
    <property type="protein sequence ID" value="ROV99928.1"/>
    <property type="molecule type" value="Genomic_DNA"/>
</dbReference>
<keyword evidence="2" id="KW-0285">Flavoprotein</keyword>
<evidence type="ECO:0000256" key="4">
    <source>
        <dbReference type="ARBA" id="ARBA00023002"/>
    </source>
</evidence>
<dbReference type="InterPro" id="IPR023753">
    <property type="entry name" value="FAD/NAD-binding_dom"/>
</dbReference>
<dbReference type="InterPro" id="IPR002938">
    <property type="entry name" value="FAD-bd"/>
</dbReference>
<accession>A0A423W999</accession>
<dbReference type="Pfam" id="PF01494">
    <property type="entry name" value="FAD_binding_3"/>
    <property type="match status" value="1"/>
</dbReference>
<dbReference type="InterPro" id="IPR023375">
    <property type="entry name" value="ADC_dom_sf"/>
</dbReference>
<organism evidence="9 10">
    <name type="scientific">Cytospora schulzeri</name>
    <dbReference type="NCBI Taxonomy" id="448051"/>
    <lineage>
        <taxon>Eukaryota</taxon>
        <taxon>Fungi</taxon>
        <taxon>Dikarya</taxon>
        <taxon>Ascomycota</taxon>
        <taxon>Pezizomycotina</taxon>
        <taxon>Sordariomycetes</taxon>
        <taxon>Sordariomycetidae</taxon>
        <taxon>Diaporthales</taxon>
        <taxon>Cytosporaceae</taxon>
        <taxon>Cytospora</taxon>
    </lineage>
</organism>
<sequence length="759" mass="83193">MEKLKNLASGLNGKGDVENGAQSNDTHDVSSGPIKVGPTSPLIDDHPHPLKVIVVGAGIGGLSAALSLRRNGHQVNIFEQSRFANETGAAVHLAPNSNGVLRRWGIFAEEFGGTPLDRVQERSIEGPLIKDMDCRTMKKMWQHPWLLSHRVGLHESLKKLATNEDGAGPPAKLRTSSKVVSLDPEKGQVTLADGTIETGDVILGADGIYVSRRAFRTLLPSGELTPPQSRSRTYIKDAKLFGSGKAAFRFLIPRQAGLDDPVTKSIAEVMGALVMWYGSDRRVVMYPCNDNELLNFVCIHPDAESHANPGDEWNKQADVEQLLKVYKDFDPALLALMSKVDPATVKVWQLMDMEKLPTWTTGKLALLGDAAHPFTPHQGQGAGQAIEDAAALSVVLPKGTSPEAVHERLELYEKIRYTRAHHIQEYSRQAGKDWIDGKPQIDMMQYTAYNFGHDEIDNSNNVFKRWKWSQKPNMYWRMPISFGPFPGPRQDGYGRNPQEGPQRTFTTVSVKFNTSRTYLETLFPTPSFRFKSPATVCQASISLTELGNMQWLGGEGYRNLGLYVHGVEYVKRDGTAVPGTFMAVLFENLTDPITSGREELGMPKLFCDIDVHRRGATSVRAAASWRGARFLDVGLTGLEEDDPATEHGTIGGEADYGMLAYRYVPAVGRPGVADCEYAVVVPHGEEQPKATVTKVFRAPAVQDKTKGVSVEVDGLDWEALPTLHHVAGALAEIPIYGVVSAKVVEGTGVPDVSAARRIE</sequence>
<dbReference type="SUPFAM" id="SSF51905">
    <property type="entry name" value="FAD/NAD(P)-binding domain"/>
    <property type="match status" value="1"/>
</dbReference>
<dbReference type="InterPro" id="IPR036188">
    <property type="entry name" value="FAD/NAD-bd_sf"/>
</dbReference>
<dbReference type="AlphaFoldDB" id="A0A423W999"/>
<dbReference type="Gene3D" id="3.50.50.60">
    <property type="entry name" value="FAD/NAD(P)-binding domain"/>
    <property type="match status" value="1"/>
</dbReference>
<keyword evidence="5" id="KW-0503">Monooxygenase</keyword>
<dbReference type="OrthoDB" id="1047367at2759"/>
<protein>
    <recommendedName>
        <fullName evidence="11">FAD-binding domain-containing protein</fullName>
    </recommendedName>
</protein>
<evidence type="ECO:0000256" key="6">
    <source>
        <dbReference type="SAM" id="MobiDB-lite"/>
    </source>
</evidence>
<keyword evidence="3" id="KW-0274">FAD</keyword>
<dbReference type="GO" id="GO:0016829">
    <property type="term" value="F:lyase activity"/>
    <property type="evidence" value="ECO:0007669"/>
    <property type="project" value="InterPro"/>
</dbReference>
<feature type="region of interest" description="Disordered" evidence="6">
    <location>
        <begin position="1"/>
        <end position="42"/>
    </location>
</feature>
<name>A0A423W999_9PEZI</name>
<dbReference type="PANTHER" id="PTHR13789">
    <property type="entry name" value="MONOOXYGENASE"/>
    <property type="match status" value="1"/>
</dbReference>
<evidence type="ECO:0000259" key="8">
    <source>
        <dbReference type="Pfam" id="PF07992"/>
    </source>
</evidence>
<proteinExistence type="inferred from homology"/>
<feature type="domain" description="FAD-binding" evidence="7">
    <location>
        <begin position="306"/>
        <end position="423"/>
    </location>
</feature>
<dbReference type="PRINTS" id="PR00420">
    <property type="entry name" value="RNGMNOXGNASE"/>
</dbReference>
<evidence type="ECO:0000256" key="3">
    <source>
        <dbReference type="ARBA" id="ARBA00022827"/>
    </source>
</evidence>
<evidence type="ECO:0000259" key="7">
    <source>
        <dbReference type="Pfam" id="PF01494"/>
    </source>
</evidence>
<dbReference type="InterPro" id="IPR050493">
    <property type="entry name" value="FAD-dep_Monooxygenase_BioMet"/>
</dbReference>
<evidence type="ECO:0000313" key="10">
    <source>
        <dbReference type="Proteomes" id="UP000283895"/>
    </source>
</evidence>
<keyword evidence="10" id="KW-1185">Reference proteome</keyword>
<evidence type="ECO:0000256" key="2">
    <source>
        <dbReference type="ARBA" id="ARBA00022630"/>
    </source>
</evidence>
<dbReference type="Gene3D" id="2.40.400.10">
    <property type="entry name" value="Acetoacetate decarboxylase-like"/>
    <property type="match status" value="1"/>
</dbReference>
<dbReference type="STRING" id="356882.A0A423W999"/>
<dbReference type="SUPFAM" id="SSF160104">
    <property type="entry name" value="Acetoacetate decarboxylase-like"/>
    <property type="match status" value="1"/>
</dbReference>
<evidence type="ECO:0000313" key="9">
    <source>
        <dbReference type="EMBL" id="ROV99928.1"/>
    </source>
</evidence>
<dbReference type="SUPFAM" id="SSF54373">
    <property type="entry name" value="FAD-linked reductases, C-terminal domain"/>
    <property type="match status" value="1"/>
</dbReference>
<evidence type="ECO:0000256" key="5">
    <source>
        <dbReference type="ARBA" id="ARBA00023033"/>
    </source>
</evidence>
<dbReference type="GO" id="GO:0071949">
    <property type="term" value="F:FAD binding"/>
    <property type="evidence" value="ECO:0007669"/>
    <property type="project" value="InterPro"/>
</dbReference>
<dbReference type="InterPro" id="IPR010451">
    <property type="entry name" value="Acetoacetate_decarboxylase"/>
</dbReference>
<dbReference type="GO" id="GO:0004497">
    <property type="term" value="F:monooxygenase activity"/>
    <property type="evidence" value="ECO:0007669"/>
    <property type="project" value="UniProtKB-KW"/>
</dbReference>
<dbReference type="Pfam" id="PF07992">
    <property type="entry name" value="Pyr_redox_2"/>
    <property type="match status" value="1"/>
</dbReference>
<evidence type="ECO:0008006" key="11">
    <source>
        <dbReference type="Google" id="ProtNLM"/>
    </source>
</evidence>
<dbReference type="Pfam" id="PF06314">
    <property type="entry name" value="ADC"/>
    <property type="match status" value="1"/>
</dbReference>
<dbReference type="PANTHER" id="PTHR13789:SF261">
    <property type="entry name" value="HYDROXYLASE, PUTATIVE (AFU_ORTHOLOGUE AFUA_7G00590)-RELATED"/>
    <property type="match status" value="1"/>
</dbReference>
<evidence type="ECO:0000256" key="1">
    <source>
        <dbReference type="ARBA" id="ARBA00007992"/>
    </source>
</evidence>
<comment type="similarity">
    <text evidence="1">Belongs to the paxM FAD-dependent monooxygenase family.</text>
</comment>